<sequence>MSESYERGLELAYAEAAGEPVEKTEQTERDKAMYLIAESRLGRCTHEWQAIGEVEKDPTRFKAEHVSTAFSSVILPHLLDEALYLVSSLPALSTIDACDIALNAFVQLVEARVGVGAFQRSWPAHVPPPTLATLDLPDQVVKYRLMLYWRDVVAHHFGAANPAHAPSLSALFLRLLLPLKASCLSSQTSLDAFVRAAKDAAVSEAARIRLAAANIEKLGVAKVLERAAREKRPVLRVIAAGNNPLLFGVLRSWCTTYASINPHIHALTHALEVEWASRPNLLHITVAESRPLCSGAVLASRLWTVATSSRERATQLRALATSYENPYLHHPLSPGPAAAQLPNGLLGRLAHEMGAETEDALGETGETYGRLDRLLKQAEPRVLGQPPPAGIGGAKVKIEVAPDNALGAVLKAARAEKGAGQAVVLLAAEAILPGKAGDVVAEMGSWMLAEMAKKQGAKVLVIATSDTILPPSVSAPPLATHDPTELLAGWSGTLAAETNDLDGFARALADEGQPDLSVFTAASEVVPGGLVDGYITDKGFLSAAGCAALGAERGEAEKQLWSL</sequence>
<dbReference type="SUPFAM" id="SSF100950">
    <property type="entry name" value="NagB/RpiA/CoA transferase-like"/>
    <property type="match status" value="1"/>
</dbReference>
<keyword evidence="4" id="KW-1185">Reference proteome</keyword>
<proteinExistence type="inferred from homology"/>
<dbReference type="PANTHER" id="PTHR43475:SF3">
    <property type="entry name" value="TRANSLATION INITIATION FACTOR EIF-2B SUBUNIT FAMILY PROTEIN (AFU_ORTHOLOGUE AFUA_2G14290)"/>
    <property type="match status" value="1"/>
</dbReference>
<dbReference type="PANTHER" id="PTHR43475">
    <property type="entry name" value="METHYLTHIORIBOSE-1-PHOSPHATE ISOMERASE"/>
    <property type="match status" value="1"/>
</dbReference>
<dbReference type="InterPro" id="IPR037171">
    <property type="entry name" value="NagB/RpiA_transferase-like"/>
</dbReference>
<dbReference type="Proteomes" id="UP000199069">
    <property type="component" value="Unassembled WGS sequence"/>
</dbReference>
<gene>
    <name evidence="3" type="primary">FGENESH: predicted gene_15.172</name>
    <name evidence="3" type="ORF">BN2166_0068910</name>
</gene>
<protein>
    <submittedName>
        <fullName evidence="3">BY PROTMAP: gi|472581153|gb|EMS18902.1| Initiation factor 2B-related protein [Rhodosporidium toruloides NP11] gi|647402798|emb|CDR48999.1| RHTO0S22e00958g1_1 [Rhodosporidium toruloides]</fullName>
    </submittedName>
</protein>
<reference evidence="3 4" key="1">
    <citation type="submission" date="2015-07" db="EMBL/GenBank/DDBJ databases">
        <authorList>
            <person name="Cajimat M.N.B."/>
            <person name="Milazzo M.L."/>
            <person name="Fulhorst C.F."/>
        </authorList>
    </citation>
    <scope>NUCLEOTIDE SEQUENCE [LARGE SCALE GENOMIC DNA]</scope>
    <source>
        <strain evidence="3">Single colony</strain>
    </source>
</reference>
<keyword evidence="3" id="KW-0396">Initiation factor</keyword>
<dbReference type="GO" id="GO:0003743">
    <property type="term" value="F:translation initiation factor activity"/>
    <property type="evidence" value="ECO:0007669"/>
    <property type="project" value="UniProtKB-KW"/>
</dbReference>
<dbReference type="Pfam" id="PF01008">
    <property type="entry name" value="IF-2B"/>
    <property type="match status" value="1"/>
</dbReference>
<dbReference type="AlphaFoldDB" id="A0A0K3CRC6"/>
<dbReference type="GO" id="GO:0046523">
    <property type="term" value="F:S-methyl-5-thioribose-1-phosphate isomerase activity"/>
    <property type="evidence" value="ECO:0007669"/>
    <property type="project" value="TreeGrafter"/>
</dbReference>
<dbReference type="OMA" id="GRCTHEW"/>
<dbReference type="STRING" id="5286.A0A0K3CRC6"/>
<comment type="similarity">
    <text evidence="1 2">Belongs to the eIF-2B alpha/beta/delta subunits family.</text>
</comment>
<dbReference type="InterPro" id="IPR042529">
    <property type="entry name" value="IF_2B-like_C"/>
</dbReference>
<organism evidence="3 4">
    <name type="scientific">Rhodotorula toruloides</name>
    <name type="common">Yeast</name>
    <name type="synonym">Rhodosporidium toruloides</name>
    <dbReference type="NCBI Taxonomy" id="5286"/>
    <lineage>
        <taxon>Eukaryota</taxon>
        <taxon>Fungi</taxon>
        <taxon>Dikarya</taxon>
        <taxon>Basidiomycota</taxon>
        <taxon>Pucciniomycotina</taxon>
        <taxon>Microbotryomycetes</taxon>
        <taxon>Sporidiobolales</taxon>
        <taxon>Sporidiobolaceae</taxon>
        <taxon>Rhodotorula</taxon>
    </lineage>
</organism>
<dbReference type="Gene3D" id="3.40.50.10470">
    <property type="entry name" value="Translation initiation factor eif-2b, domain 2"/>
    <property type="match status" value="1"/>
</dbReference>
<evidence type="ECO:0000256" key="2">
    <source>
        <dbReference type="RuleBase" id="RU003814"/>
    </source>
</evidence>
<keyword evidence="3" id="KW-0648">Protein biosynthesis</keyword>
<dbReference type="InterPro" id="IPR000649">
    <property type="entry name" value="IF-2B-related"/>
</dbReference>
<accession>A0A0K3CRC6</accession>
<evidence type="ECO:0000313" key="4">
    <source>
        <dbReference type="Proteomes" id="UP000199069"/>
    </source>
</evidence>
<name>A0A0K3CRC6_RHOTO</name>
<evidence type="ECO:0000256" key="1">
    <source>
        <dbReference type="ARBA" id="ARBA00007251"/>
    </source>
</evidence>
<dbReference type="GO" id="GO:0019509">
    <property type="term" value="P:L-methionine salvage from methylthioadenosine"/>
    <property type="evidence" value="ECO:0007669"/>
    <property type="project" value="TreeGrafter"/>
</dbReference>
<dbReference type="EMBL" id="CWKI01000015">
    <property type="protein sequence ID" value="CTR11030.1"/>
    <property type="molecule type" value="Genomic_DNA"/>
</dbReference>
<evidence type="ECO:0000313" key="3">
    <source>
        <dbReference type="EMBL" id="CTR11030.1"/>
    </source>
</evidence>